<keyword evidence="4" id="KW-1185">Reference proteome</keyword>
<protein>
    <submittedName>
        <fullName evidence="3">Uncharacterized protein</fullName>
    </submittedName>
</protein>
<accession>A0A4Y2FCV2</accession>
<name>A0A4Y2FCV2_ARAVE</name>
<sequence>MIFLSYFYAPGSLEWLKLGVNRLEEIPAQSLRNLSRLRQLDLRGNNISKVREDDFTPYGKNLKFIYLQNNWLTSIDAIAFVSLDSLEWLHLQSNQLNTFPYETYTPILNTLQVFDIH</sequence>
<comment type="caution">
    <text evidence="3">The sequence shown here is derived from an EMBL/GenBank/DDBJ whole genome shotgun (WGS) entry which is preliminary data.</text>
</comment>
<dbReference type="Gene3D" id="3.80.10.10">
    <property type="entry name" value="Ribonuclease Inhibitor"/>
    <property type="match status" value="1"/>
</dbReference>
<dbReference type="Proteomes" id="UP000499080">
    <property type="component" value="Unassembled WGS sequence"/>
</dbReference>
<dbReference type="OrthoDB" id="6413701at2759"/>
<proteinExistence type="predicted"/>
<evidence type="ECO:0000256" key="2">
    <source>
        <dbReference type="ARBA" id="ARBA00022737"/>
    </source>
</evidence>
<evidence type="ECO:0000313" key="4">
    <source>
        <dbReference type="Proteomes" id="UP000499080"/>
    </source>
</evidence>
<evidence type="ECO:0000256" key="1">
    <source>
        <dbReference type="ARBA" id="ARBA00022614"/>
    </source>
</evidence>
<dbReference type="SUPFAM" id="SSF52058">
    <property type="entry name" value="L domain-like"/>
    <property type="match status" value="1"/>
</dbReference>
<gene>
    <name evidence="3" type="ORF">AVEN_20721_1</name>
</gene>
<dbReference type="Pfam" id="PF13855">
    <property type="entry name" value="LRR_8"/>
    <property type="match status" value="2"/>
</dbReference>
<evidence type="ECO:0000313" key="3">
    <source>
        <dbReference type="EMBL" id="GBM39353.1"/>
    </source>
</evidence>
<dbReference type="InterPro" id="IPR032675">
    <property type="entry name" value="LRR_dom_sf"/>
</dbReference>
<keyword evidence="1" id="KW-0433">Leucine-rich repeat</keyword>
<dbReference type="PANTHER" id="PTHR24366">
    <property type="entry name" value="IG(IMMUNOGLOBULIN) AND LRR(LEUCINE RICH REPEAT) DOMAINS"/>
    <property type="match status" value="1"/>
</dbReference>
<organism evidence="3 4">
    <name type="scientific">Araneus ventricosus</name>
    <name type="common">Orbweaver spider</name>
    <name type="synonym">Epeira ventricosa</name>
    <dbReference type="NCBI Taxonomy" id="182803"/>
    <lineage>
        <taxon>Eukaryota</taxon>
        <taxon>Metazoa</taxon>
        <taxon>Ecdysozoa</taxon>
        <taxon>Arthropoda</taxon>
        <taxon>Chelicerata</taxon>
        <taxon>Arachnida</taxon>
        <taxon>Araneae</taxon>
        <taxon>Araneomorphae</taxon>
        <taxon>Entelegynae</taxon>
        <taxon>Araneoidea</taxon>
        <taxon>Araneidae</taxon>
        <taxon>Araneus</taxon>
    </lineage>
</organism>
<dbReference type="InterPro" id="IPR003591">
    <property type="entry name" value="Leu-rich_rpt_typical-subtyp"/>
</dbReference>
<keyword evidence="2" id="KW-0677">Repeat</keyword>
<reference evidence="3 4" key="1">
    <citation type="journal article" date="2019" name="Sci. Rep.">
        <title>Orb-weaving spider Araneus ventricosus genome elucidates the spidroin gene catalogue.</title>
        <authorList>
            <person name="Kono N."/>
            <person name="Nakamura H."/>
            <person name="Ohtoshi R."/>
            <person name="Moran D.A.P."/>
            <person name="Shinohara A."/>
            <person name="Yoshida Y."/>
            <person name="Fujiwara M."/>
            <person name="Mori M."/>
            <person name="Tomita M."/>
            <person name="Arakawa K."/>
        </authorList>
    </citation>
    <scope>NUCLEOTIDE SEQUENCE [LARGE SCALE GENOMIC DNA]</scope>
</reference>
<feature type="non-terminal residue" evidence="3">
    <location>
        <position position="117"/>
    </location>
</feature>
<dbReference type="SMART" id="SM00369">
    <property type="entry name" value="LRR_TYP"/>
    <property type="match status" value="4"/>
</dbReference>
<dbReference type="PROSITE" id="PS51450">
    <property type="entry name" value="LRR"/>
    <property type="match status" value="2"/>
</dbReference>
<dbReference type="EMBL" id="BGPR01095669">
    <property type="protein sequence ID" value="GBM39353.1"/>
    <property type="molecule type" value="Genomic_DNA"/>
</dbReference>
<dbReference type="InterPro" id="IPR001611">
    <property type="entry name" value="Leu-rich_rpt"/>
</dbReference>
<dbReference type="AlphaFoldDB" id="A0A4Y2FCV2"/>